<proteinExistence type="inferred from homology"/>
<evidence type="ECO:0000256" key="6">
    <source>
        <dbReference type="ARBA" id="ARBA00022787"/>
    </source>
</evidence>
<dbReference type="GO" id="GO:0008320">
    <property type="term" value="F:protein transmembrane transporter activity"/>
    <property type="evidence" value="ECO:0007669"/>
    <property type="project" value="InterPro"/>
</dbReference>
<comment type="caution">
    <text evidence="11">The sequence shown here is derived from an EMBL/GenBank/DDBJ whole genome shotgun (WGS) entry which is preliminary data.</text>
</comment>
<dbReference type="PANTHER" id="PTHR10802">
    <property type="entry name" value="MITOCHONDRIAL IMPORT RECEPTOR SUBUNIT TOM40"/>
    <property type="match status" value="1"/>
</dbReference>
<keyword evidence="9" id="KW-0472">Membrane</keyword>
<evidence type="ECO:0000256" key="7">
    <source>
        <dbReference type="ARBA" id="ARBA00022927"/>
    </source>
</evidence>
<gene>
    <name evidence="11" type="ORF">MKW94_023406</name>
</gene>
<dbReference type="InterPro" id="IPR037930">
    <property type="entry name" value="Tom40"/>
</dbReference>
<dbReference type="AlphaFoldDB" id="A0AA41SI51"/>
<dbReference type="Proteomes" id="UP001177140">
    <property type="component" value="Unassembled WGS sequence"/>
</dbReference>
<comment type="similarity">
    <text evidence="2">Belongs to the Tom40 family.</text>
</comment>
<evidence type="ECO:0000256" key="2">
    <source>
        <dbReference type="ARBA" id="ARBA00010510"/>
    </source>
</evidence>
<feature type="region of interest" description="Disordered" evidence="10">
    <location>
        <begin position="1"/>
        <end position="31"/>
    </location>
</feature>
<keyword evidence="12" id="KW-1185">Reference proteome</keyword>
<comment type="subcellular location">
    <subcellularLocation>
        <location evidence="1">Mitochondrion outer membrane</location>
        <topology evidence="1">Multi-pass membrane protein</topology>
    </subcellularLocation>
</comment>
<organism evidence="11 12">
    <name type="scientific">Papaver nudicaule</name>
    <name type="common">Iceland poppy</name>
    <dbReference type="NCBI Taxonomy" id="74823"/>
    <lineage>
        <taxon>Eukaryota</taxon>
        <taxon>Viridiplantae</taxon>
        <taxon>Streptophyta</taxon>
        <taxon>Embryophyta</taxon>
        <taxon>Tracheophyta</taxon>
        <taxon>Spermatophyta</taxon>
        <taxon>Magnoliopsida</taxon>
        <taxon>Ranunculales</taxon>
        <taxon>Papaveraceae</taxon>
        <taxon>Papaveroideae</taxon>
        <taxon>Papaver</taxon>
    </lineage>
</organism>
<name>A0AA41SI51_PAPNU</name>
<keyword evidence="7" id="KW-0653">Protein transport</keyword>
<keyword evidence="8" id="KW-0496">Mitochondrion</keyword>
<accession>A0AA41SI51</accession>
<evidence type="ECO:0000313" key="12">
    <source>
        <dbReference type="Proteomes" id="UP001177140"/>
    </source>
</evidence>
<evidence type="ECO:0000313" key="11">
    <source>
        <dbReference type="EMBL" id="MCL7034868.1"/>
    </source>
</evidence>
<evidence type="ECO:0000256" key="8">
    <source>
        <dbReference type="ARBA" id="ARBA00023128"/>
    </source>
</evidence>
<evidence type="ECO:0000256" key="9">
    <source>
        <dbReference type="ARBA" id="ARBA00023136"/>
    </source>
</evidence>
<protein>
    <submittedName>
        <fullName evidence="11">Uncharacterized protein</fullName>
    </submittedName>
</protein>
<dbReference type="CDD" id="cd07305">
    <property type="entry name" value="Porin3_Tom40"/>
    <property type="match status" value="1"/>
</dbReference>
<evidence type="ECO:0000256" key="3">
    <source>
        <dbReference type="ARBA" id="ARBA00022448"/>
    </source>
</evidence>
<evidence type="ECO:0000256" key="5">
    <source>
        <dbReference type="ARBA" id="ARBA00022692"/>
    </source>
</evidence>
<dbReference type="EMBL" id="JAJJMA010150769">
    <property type="protein sequence ID" value="MCL7034868.1"/>
    <property type="molecule type" value="Genomic_DNA"/>
</dbReference>
<reference evidence="11" key="1">
    <citation type="submission" date="2022-03" db="EMBL/GenBank/DDBJ databases">
        <title>A functionally conserved STORR gene fusion in Papaver species that diverged 16.8 million years ago.</title>
        <authorList>
            <person name="Catania T."/>
        </authorList>
    </citation>
    <scope>NUCLEOTIDE SEQUENCE</scope>
    <source>
        <strain evidence="11">S-191538</strain>
    </source>
</reference>
<keyword evidence="4" id="KW-1134">Transmembrane beta strand</keyword>
<dbReference type="GO" id="GO:0030150">
    <property type="term" value="P:protein import into mitochondrial matrix"/>
    <property type="evidence" value="ECO:0007669"/>
    <property type="project" value="InterPro"/>
</dbReference>
<dbReference type="GO" id="GO:0005741">
    <property type="term" value="C:mitochondrial outer membrane"/>
    <property type="evidence" value="ECO:0007669"/>
    <property type="project" value="UniProtKB-SubCell"/>
</dbReference>
<dbReference type="InterPro" id="IPR023614">
    <property type="entry name" value="Porin_dom_sf"/>
</dbReference>
<keyword evidence="3" id="KW-0813">Transport</keyword>
<feature type="compositionally biased region" description="Basic and acidic residues" evidence="10">
    <location>
        <begin position="14"/>
        <end position="31"/>
    </location>
</feature>
<keyword evidence="5" id="KW-0812">Transmembrane</keyword>
<evidence type="ECO:0000256" key="10">
    <source>
        <dbReference type="SAM" id="MobiDB-lite"/>
    </source>
</evidence>
<sequence length="319" mass="35426">MVGGEILPQTSNPQKEEEQKIKNMDEEEEQKIKNMDLRCPVPYEEIHREALTTLYPDLFEGLRFDFKGINQRFSLSPAVLTEPKEGSETIICTSYYESGANFLDSRLMIAARVMADGKLNASLKCDLTKDLALKANAQFSQAQCHGMVSFDYKGEHSRTHLQLGNGALVGANYIQGIDSRIRLPSITPCLSLGSQVFWGGQHRKPATGIGARFDNDKMIVGWNTASTGMFAFSYVQKVSGKVSVAFDNMYNYKSGEETMSVGCDCVFKQCRLRGKIDSNGRVSGFLEQQLNKGLNFVFSAVVDAKRKDSRFGFGLSVGR</sequence>
<dbReference type="Gene3D" id="2.40.160.10">
    <property type="entry name" value="Porin"/>
    <property type="match status" value="1"/>
</dbReference>
<evidence type="ECO:0000256" key="4">
    <source>
        <dbReference type="ARBA" id="ARBA00022452"/>
    </source>
</evidence>
<dbReference type="Pfam" id="PF01459">
    <property type="entry name" value="Porin_3"/>
    <property type="match status" value="1"/>
</dbReference>
<dbReference type="InterPro" id="IPR027246">
    <property type="entry name" value="Porin_Euk/Tom40"/>
</dbReference>
<evidence type="ECO:0000256" key="1">
    <source>
        <dbReference type="ARBA" id="ARBA00004374"/>
    </source>
</evidence>
<keyword evidence="6" id="KW-1000">Mitochondrion outer membrane</keyword>